<evidence type="ECO:0000313" key="3">
    <source>
        <dbReference type="Proteomes" id="UP000198440"/>
    </source>
</evidence>
<gene>
    <name evidence="2" type="ORF">SAMN04488078_10191</name>
</gene>
<dbReference type="RefSeq" id="WP_089278015.1">
    <property type="nucleotide sequence ID" value="NZ_FZON01000019.1"/>
</dbReference>
<dbReference type="GO" id="GO:0006352">
    <property type="term" value="P:DNA-templated transcription initiation"/>
    <property type="evidence" value="ECO:0007669"/>
    <property type="project" value="InterPro"/>
</dbReference>
<evidence type="ECO:0000259" key="1">
    <source>
        <dbReference type="Pfam" id="PF08281"/>
    </source>
</evidence>
<dbReference type="Proteomes" id="UP000198440">
    <property type="component" value="Unassembled WGS sequence"/>
</dbReference>
<sequence>MSFAWHEIRDHLMHSSSNLHFQRSFDAVRRAQVALAPFRDPAALLDGLHRTLGDQGQKNLILSALVRVAQGDGPASDCALTLLLLALWPGLDAIRRRSIWRRIGTADEVASDVLARTTEAVRRLDLGRVNWIAATVLRNVERDMIRVRERDQARERLASGADPDEVADSGDSGIGAAGYARLNGAVRKLLGDDALLVIRVAIEGFSQAEVAVELGLTEAAARKRYQRAMRRLNDALNPAYSSKSGEIAGVPAKAL</sequence>
<organism evidence="2 3">
    <name type="scientific">Antarctobacter heliothermus</name>
    <dbReference type="NCBI Taxonomy" id="74033"/>
    <lineage>
        <taxon>Bacteria</taxon>
        <taxon>Pseudomonadati</taxon>
        <taxon>Pseudomonadota</taxon>
        <taxon>Alphaproteobacteria</taxon>
        <taxon>Rhodobacterales</taxon>
        <taxon>Roseobacteraceae</taxon>
        <taxon>Antarctobacter</taxon>
    </lineage>
</organism>
<name>A0A239FAT0_9RHOB</name>
<protein>
    <submittedName>
        <fullName evidence="2">RNA polymerase sigma-70 factor, ECF subfamily</fullName>
    </submittedName>
</protein>
<dbReference type="SUPFAM" id="SSF88659">
    <property type="entry name" value="Sigma3 and sigma4 domains of RNA polymerase sigma factors"/>
    <property type="match status" value="1"/>
</dbReference>
<dbReference type="OrthoDB" id="7334872at2"/>
<accession>A0A239FAT0</accession>
<dbReference type="InterPro" id="IPR013324">
    <property type="entry name" value="RNA_pol_sigma_r3/r4-like"/>
</dbReference>
<dbReference type="AlphaFoldDB" id="A0A239FAT0"/>
<evidence type="ECO:0000313" key="2">
    <source>
        <dbReference type="EMBL" id="SNS53184.1"/>
    </source>
</evidence>
<dbReference type="EMBL" id="FZON01000019">
    <property type="protein sequence ID" value="SNS53184.1"/>
    <property type="molecule type" value="Genomic_DNA"/>
</dbReference>
<dbReference type="GO" id="GO:0016987">
    <property type="term" value="F:sigma factor activity"/>
    <property type="evidence" value="ECO:0007669"/>
    <property type="project" value="InterPro"/>
</dbReference>
<reference evidence="2 3" key="1">
    <citation type="submission" date="2017-06" db="EMBL/GenBank/DDBJ databases">
        <authorList>
            <person name="Kim H.J."/>
            <person name="Triplett B.A."/>
        </authorList>
    </citation>
    <scope>NUCLEOTIDE SEQUENCE [LARGE SCALE GENOMIC DNA]</scope>
    <source>
        <strain evidence="2 3">DSM 11445</strain>
    </source>
</reference>
<proteinExistence type="predicted"/>
<feature type="domain" description="RNA polymerase sigma factor 70 region 4 type 2" evidence="1">
    <location>
        <begin position="185"/>
        <end position="232"/>
    </location>
</feature>
<dbReference type="InterPro" id="IPR036388">
    <property type="entry name" value="WH-like_DNA-bd_sf"/>
</dbReference>
<dbReference type="GO" id="GO:0003677">
    <property type="term" value="F:DNA binding"/>
    <property type="evidence" value="ECO:0007669"/>
    <property type="project" value="InterPro"/>
</dbReference>
<dbReference type="Pfam" id="PF08281">
    <property type="entry name" value="Sigma70_r4_2"/>
    <property type="match status" value="1"/>
</dbReference>
<dbReference type="Gene3D" id="1.10.10.10">
    <property type="entry name" value="Winged helix-like DNA-binding domain superfamily/Winged helix DNA-binding domain"/>
    <property type="match status" value="1"/>
</dbReference>
<dbReference type="InterPro" id="IPR013249">
    <property type="entry name" value="RNA_pol_sigma70_r4_t2"/>
</dbReference>